<evidence type="ECO:0000256" key="5">
    <source>
        <dbReference type="ARBA" id="ARBA00022989"/>
    </source>
</evidence>
<dbReference type="Gene3D" id="1.20.58.1610">
    <property type="entry name" value="NADH:ubiquinone/plastoquinone oxidoreductase, chain 3"/>
    <property type="match status" value="1"/>
</dbReference>
<dbReference type="InterPro" id="IPR000440">
    <property type="entry name" value="NADH_UbQ/plastoQ_OxRdtase_su3"/>
</dbReference>
<dbReference type="InterPro" id="IPR038430">
    <property type="entry name" value="NDAH_ubi_oxred_su3_sf"/>
</dbReference>
<keyword evidence="5 7" id="KW-1133">Transmembrane helix</keyword>
<dbReference type="EMBL" id="UINC01104665">
    <property type="protein sequence ID" value="SVC67999.1"/>
    <property type="molecule type" value="Genomic_DNA"/>
</dbReference>
<dbReference type="AlphaFoldDB" id="A0A382P3L2"/>
<protein>
    <recommendedName>
        <fullName evidence="9">NADH:ubiquinone oxidoreductase subunit 3 (Chain A)</fullName>
    </recommendedName>
</protein>
<comment type="similarity">
    <text evidence="2">Belongs to the complex I subunit 3 family.</text>
</comment>
<dbReference type="GO" id="GO:0030964">
    <property type="term" value="C:NADH dehydrogenase complex"/>
    <property type="evidence" value="ECO:0007669"/>
    <property type="project" value="TreeGrafter"/>
</dbReference>
<keyword evidence="6 7" id="KW-0472">Membrane</keyword>
<dbReference type="PANTHER" id="PTHR11058:SF9">
    <property type="entry name" value="NADH-UBIQUINONE OXIDOREDUCTASE CHAIN 3"/>
    <property type="match status" value="1"/>
</dbReference>
<sequence>MPDYLGVAIMVVLGFLFAGVSIVGAGLLRPRHPTAAKLEAYESGIAPVGDTRGRHHVRFYMVAMLFVVFDLELIFLYPWAVRFAVAEDMTEKITMLIAMIVFVVLLAIADIVGWKMGVFDWSREK</sequence>
<keyword evidence="3" id="KW-0813">Transport</keyword>
<reference evidence="8" key="1">
    <citation type="submission" date="2018-05" db="EMBL/GenBank/DDBJ databases">
        <authorList>
            <person name="Lanie J.A."/>
            <person name="Ng W.-L."/>
            <person name="Kazmierczak K.M."/>
            <person name="Andrzejewski T.M."/>
            <person name="Davidsen T.M."/>
            <person name="Wayne K.J."/>
            <person name="Tettelin H."/>
            <person name="Glass J.I."/>
            <person name="Rusch D."/>
            <person name="Podicherti R."/>
            <person name="Tsui H.-C.T."/>
            <person name="Winkler M.E."/>
        </authorList>
    </citation>
    <scope>NUCLEOTIDE SEQUENCE</scope>
</reference>
<feature type="transmembrane region" description="Helical" evidence="7">
    <location>
        <begin position="6"/>
        <end position="28"/>
    </location>
</feature>
<dbReference type="Pfam" id="PF00507">
    <property type="entry name" value="Oxidored_q4"/>
    <property type="match status" value="1"/>
</dbReference>
<evidence type="ECO:0000313" key="8">
    <source>
        <dbReference type="EMBL" id="SVC67999.1"/>
    </source>
</evidence>
<accession>A0A382P3L2</accession>
<organism evidence="8">
    <name type="scientific">marine metagenome</name>
    <dbReference type="NCBI Taxonomy" id="408172"/>
    <lineage>
        <taxon>unclassified sequences</taxon>
        <taxon>metagenomes</taxon>
        <taxon>ecological metagenomes</taxon>
    </lineage>
</organism>
<keyword evidence="4 7" id="KW-0812">Transmembrane</keyword>
<evidence type="ECO:0000256" key="7">
    <source>
        <dbReference type="SAM" id="Phobius"/>
    </source>
</evidence>
<name>A0A382P3L2_9ZZZZ</name>
<evidence type="ECO:0000256" key="3">
    <source>
        <dbReference type="ARBA" id="ARBA00022448"/>
    </source>
</evidence>
<evidence type="ECO:0000256" key="6">
    <source>
        <dbReference type="ARBA" id="ARBA00023136"/>
    </source>
</evidence>
<evidence type="ECO:0000256" key="1">
    <source>
        <dbReference type="ARBA" id="ARBA00004370"/>
    </source>
</evidence>
<dbReference type="GO" id="GO:0008137">
    <property type="term" value="F:NADH dehydrogenase (ubiquinone) activity"/>
    <property type="evidence" value="ECO:0007669"/>
    <property type="project" value="InterPro"/>
</dbReference>
<dbReference type="PANTHER" id="PTHR11058">
    <property type="entry name" value="NADH-UBIQUINONE OXIDOREDUCTASE CHAIN 3"/>
    <property type="match status" value="1"/>
</dbReference>
<feature type="transmembrane region" description="Helical" evidence="7">
    <location>
        <begin position="59"/>
        <end position="81"/>
    </location>
</feature>
<evidence type="ECO:0000256" key="4">
    <source>
        <dbReference type="ARBA" id="ARBA00022692"/>
    </source>
</evidence>
<gene>
    <name evidence="8" type="ORF">METZ01_LOCUS320853</name>
</gene>
<evidence type="ECO:0008006" key="9">
    <source>
        <dbReference type="Google" id="ProtNLM"/>
    </source>
</evidence>
<feature type="transmembrane region" description="Helical" evidence="7">
    <location>
        <begin position="93"/>
        <end position="114"/>
    </location>
</feature>
<comment type="subcellular location">
    <subcellularLocation>
        <location evidence="1">Membrane</location>
    </subcellularLocation>
</comment>
<proteinExistence type="inferred from homology"/>
<evidence type="ECO:0000256" key="2">
    <source>
        <dbReference type="ARBA" id="ARBA00008472"/>
    </source>
</evidence>